<comment type="cofactor">
    <cofactor evidence="5">
        <name>Mg(2+)</name>
        <dbReference type="ChEBI" id="CHEBI:18420"/>
    </cofactor>
</comment>
<gene>
    <name evidence="6" type="ORF">VI33_00140</name>
</gene>
<dbReference type="EC" id="6.3.3.2" evidence="5"/>
<dbReference type="GO" id="GO:0009396">
    <property type="term" value="P:folic acid-containing compound biosynthetic process"/>
    <property type="evidence" value="ECO:0007669"/>
    <property type="project" value="TreeGrafter"/>
</dbReference>
<dbReference type="PANTHER" id="PTHR23407:SF1">
    <property type="entry name" value="5-FORMYLTETRAHYDROFOLATE CYCLO-LIGASE"/>
    <property type="match status" value="1"/>
</dbReference>
<evidence type="ECO:0000256" key="2">
    <source>
        <dbReference type="ARBA" id="ARBA00022741"/>
    </source>
</evidence>
<feature type="binding site" evidence="4">
    <location>
        <begin position="3"/>
        <end position="7"/>
    </location>
    <ligand>
        <name>ATP</name>
        <dbReference type="ChEBI" id="CHEBI:30616"/>
    </ligand>
</feature>
<dbReference type="Pfam" id="PF01812">
    <property type="entry name" value="5-FTHF_cyc-lig"/>
    <property type="match status" value="1"/>
</dbReference>
<comment type="similarity">
    <text evidence="1 5">Belongs to the 5-formyltetrahydrofolate cyclo-ligase family.</text>
</comment>
<protein>
    <recommendedName>
        <fullName evidence="5">5-formyltetrahydrofolate cyclo-ligase</fullName>
        <ecNumber evidence="5">6.3.3.2</ecNumber>
    </recommendedName>
</protein>
<evidence type="ECO:0000313" key="6">
    <source>
        <dbReference type="EMBL" id="AKO65224.1"/>
    </source>
</evidence>
<evidence type="ECO:0000256" key="1">
    <source>
        <dbReference type="ARBA" id="ARBA00010638"/>
    </source>
</evidence>
<sequence>MKKETARKIYQKKRQELSSLRFEEDSSQIIRNLNELIKKFKPTCIHCFLTINQKSEINTKPIIEYCWKNHIDVVIPVTDFSNNMLKNAKFEPSTKTALTKNNIPEPINPIWANDSDIDLVITPLLAFDAMGHRVGFGRGFYDRLFSSLNNEVKRVGVSFFEPCEILEDIDNYDIPLTHCVTPQTTYCFKKDN</sequence>
<evidence type="ECO:0000256" key="5">
    <source>
        <dbReference type="RuleBase" id="RU361279"/>
    </source>
</evidence>
<feature type="binding site" evidence="4">
    <location>
        <position position="56"/>
    </location>
    <ligand>
        <name>substrate</name>
    </ligand>
</feature>
<keyword evidence="5" id="KW-0460">Magnesium</keyword>
<dbReference type="OrthoDB" id="9801938at2"/>
<keyword evidence="5" id="KW-0479">Metal-binding</keyword>
<reference evidence="6 7" key="1">
    <citation type="submission" date="2015-03" db="EMBL/GenBank/DDBJ databases">
        <title>Comparative analysis of the OM43 clade including a novel species from Red Sea uncovers genomic and metabolic diversity among marine methylotrophs.</title>
        <authorList>
            <person name="Jimenez-Infante F."/>
            <person name="Ngugi D.K."/>
            <person name="Vinu M."/>
            <person name="Alam I."/>
            <person name="Kamau A."/>
            <person name="Blom J."/>
            <person name="Bajic V.B."/>
            <person name="Stingl U."/>
        </authorList>
    </citation>
    <scope>NUCLEOTIDE SEQUENCE [LARGE SCALE GENOMIC DNA]</scope>
    <source>
        <strain evidence="6 7">MBRSH7</strain>
    </source>
</reference>
<dbReference type="InterPro" id="IPR024185">
    <property type="entry name" value="FTHF_cligase-like_sf"/>
</dbReference>
<feature type="binding site" evidence="4">
    <location>
        <begin position="133"/>
        <end position="141"/>
    </location>
    <ligand>
        <name>ATP</name>
        <dbReference type="ChEBI" id="CHEBI:30616"/>
    </ligand>
</feature>
<dbReference type="GO" id="GO:0035999">
    <property type="term" value="P:tetrahydrofolate interconversion"/>
    <property type="evidence" value="ECO:0007669"/>
    <property type="project" value="TreeGrafter"/>
</dbReference>
<dbReference type="Proteomes" id="UP000066549">
    <property type="component" value="Chromosome"/>
</dbReference>
<dbReference type="GO" id="GO:0046872">
    <property type="term" value="F:metal ion binding"/>
    <property type="evidence" value="ECO:0007669"/>
    <property type="project" value="UniProtKB-KW"/>
</dbReference>
<feature type="binding site" evidence="4">
    <location>
        <position position="49"/>
    </location>
    <ligand>
        <name>substrate</name>
    </ligand>
</feature>
<dbReference type="InterPro" id="IPR002698">
    <property type="entry name" value="FTHF_cligase"/>
</dbReference>
<keyword evidence="2 4" id="KW-0547">Nucleotide-binding</keyword>
<dbReference type="GO" id="GO:0030272">
    <property type="term" value="F:5-formyltetrahydrofolate cyclo-ligase activity"/>
    <property type="evidence" value="ECO:0007669"/>
    <property type="project" value="UniProtKB-EC"/>
</dbReference>
<keyword evidence="6" id="KW-0436">Ligase</keyword>
<dbReference type="PANTHER" id="PTHR23407">
    <property type="entry name" value="ATPASE INHIBITOR/5-FORMYLTETRAHYDROFOLATE CYCLO-LIGASE"/>
    <property type="match status" value="1"/>
</dbReference>
<dbReference type="InterPro" id="IPR037171">
    <property type="entry name" value="NagB/RpiA_transferase-like"/>
</dbReference>
<evidence type="ECO:0000256" key="3">
    <source>
        <dbReference type="ARBA" id="ARBA00022840"/>
    </source>
</evidence>
<dbReference type="AlphaFoldDB" id="A0A0H4IXD7"/>
<evidence type="ECO:0000256" key="4">
    <source>
        <dbReference type="PIRSR" id="PIRSR006806-1"/>
    </source>
</evidence>
<accession>A0A0H4IXD7</accession>
<dbReference type="PIRSF" id="PIRSF006806">
    <property type="entry name" value="FTHF_cligase"/>
    <property type="match status" value="1"/>
</dbReference>
<dbReference type="EMBL" id="CP011002">
    <property type="protein sequence ID" value="AKO65224.1"/>
    <property type="molecule type" value="Genomic_DNA"/>
</dbReference>
<keyword evidence="3 4" id="KW-0067">ATP-binding</keyword>
<dbReference type="Gene3D" id="3.40.50.10420">
    <property type="entry name" value="NagB/RpiA/CoA transferase-like"/>
    <property type="match status" value="1"/>
</dbReference>
<dbReference type="NCBIfam" id="TIGR02727">
    <property type="entry name" value="MTHFS_bact"/>
    <property type="match status" value="1"/>
</dbReference>
<name>A0A0H4IXD7_9PROT</name>
<organism evidence="6 7">
    <name type="scientific">Methylophilales bacterium MBRS-H7</name>
    <dbReference type="NCBI Taxonomy" id="1623450"/>
    <lineage>
        <taxon>Bacteria</taxon>
        <taxon>Pseudomonadati</taxon>
        <taxon>Pseudomonadota</taxon>
        <taxon>Betaproteobacteria</taxon>
        <taxon>Nitrosomonadales</taxon>
        <taxon>OM43 clade</taxon>
    </lineage>
</organism>
<dbReference type="SUPFAM" id="SSF100950">
    <property type="entry name" value="NagB/RpiA/CoA transferase-like"/>
    <property type="match status" value="1"/>
</dbReference>
<keyword evidence="7" id="KW-1185">Reference proteome</keyword>
<dbReference type="GO" id="GO:0005524">
    <property type="term" value="F:ATP binding"/>
    <property type="evidence" value="ECO:0007669"/>
    <property type="project" value="UniProtKB-KW"/>
</dbReference>
<comment type="catalytic activity">
    <reaction evidence="5">
        <text>(6S)-5-formyl-5,6,7,8-tetrahydrofolate + ATP = (6R)-5,10-methenyltetrahydrofolate + ADP + phosphate</text>
        <dbReference type="Rhea" id="RHEA:10488"/>
        <dbReference type="ChEBI" id="CHEBI:30616"/>
        <dbReference type="ChEBI" id="CHEBI:43474"/>
        <dbReference type="ChEBI" id="CHEBI:57455"/>
        <dbReference type="ChEBI" id="CHEBI:57457"/>
        <dbReference type="ChEBI" id="CHEBI:456216"/>
        <dbReference type="EC" id="6.3.3.2"/>
    </reaction>
</comment>
<evidence type="ECO:0000313" key="7">
    <source>
        <dbReference type="Proteomes" id="UP000066549"/>
    </source>
</evidence>
<proteinExistence type="inferred from homology"/>